<organism evidence="1 2">
    <name type="scientific">Methylogaea oryzae</name>
    <dbReference type="NCBI Taxonomy" id="1295382"/>
    <lineage>
        <taxon>Bacteria</taxon>
        <taxon>Pseudomonadati</taxon>
        <taxon>Pseudomonadota</taxon>
        <taxon>Gammaproteobacteria</taxon>
        <taxon>Methylococcales</taxon>
        <taxon>Methylococcaceae</taxon>
        <taxon>Methylogaea</taxon>
    </lineage>
</organism>
<dbReference type="InterPro" id="IPR003329">
    <property type="entry name" value="Cytidylyl_trans"/>
</dbReference>
<dbReference type="EMBL" id="AP019782">
    <property type="protein sequence ID" value="BBL70281.1"/>
    <property type="molecule type" value="Genomic_DNA"/>
</dbReference>
<dbReference type="CDD" id="cd02513">
    <property type="entry name" value="CMP-NeuAc_Synthase"/>
    <property type="match status" value="1"/>
</dbReference>
<evidence type="ECO:0000313" key="1">
    <source>
        <dbReference type="EMBL" id="BBL70281.1"/>
    </source>
</evidence>
<gene>
    <name evidence="1" type="ORF">MoryE10_08870</name>
</gene>
<keyword evidence="2" id="KW-1185">Reference proteome</keyword>
<evidence type="ECO:0008006" key="3">
    <source>
        <dbReference type="Google" id="ProtNLM"/>
    </source>
</evidence>
<dbReference type="Pfam" id="PF02348">
    <property type="entry name" value="CTP_transf_3"/>
    <property type="match status" value="1"/>
</dbReference>
<dbReference type="KEGG" id="moz:MoryE10_08870"/>
<dbReference type="GO" id="GO:0008781">
    <property type="term" value="F:N-acylneuraminate cytidylyltransferase activity"/>
    <property type="evidence" value="ECO:0007669"/>
    <property type="project" value="TreeGrafter"/>
</dbReference>
<protein>
    <recommendedName>
        <fullName evidence="3">Acylneuraminate cytidylyltransferase family protein</fullName>
    </recommendedName>
</protein>
<dbReference type="AlphaFoldDB" id="A0A8D4VMH4"/>
<proteinExistence type="predicted"/>
<accession>A0A8D4VMH4</accession>
<dbReference type="PANTHER" id="PTHR21485:SF6">
    <property type="entry name" value="N-ACYLNEURAMINATE CYTIDYLYLTRANSFERASE-RELATED"/>
    <property type="match status" value="1"/>
</dbReference>
<dbReference type="RefSeq" id="WP_221048334.1">
    <property type="nucleotide sequence ID" value="NZ_AP019782.1"/>
</dbReference>
<name>A0A8D4VMH4_9GAMM</name>
<evidence type="ECO:0000313" key="2">
    <source>
        <dbReference type="Proteomes" id="UP000824988"/>
    </source>
</evidence>
<dbReference type="InterPro" id="IPR050793">
    <property type="entry name" value="CMP-NeuNAc_synthase"/>
</dbReference>
<reference evidence="1" key="1">
    <citation type="submission" date="2019-06" db="EMBL/GenBank/DDBJ databases">
        <title>Complete genome sequence of Methylogaea oryzae strain JCM16910.</title>
        <authorList>
            <person name="Asakawa S."/>
        </authorList>
    </citation>
    <scope>NUCLEOTIDE SEQUENCE</scope>
    <source>
        <strain evidence="1">E10</strain>
    </source>
</reference>
<dbReference type="Proteomes" id="UP000824988">
    <property type="component" value="Chromosome"/>
</dbReference>
<dbReference type="PANTHER" id="PTHR21485">
    <property type="entry name" value="HAD SUPERFAMILY MEMBERS CMAS AND KDSC"/>
    <property type="match status" value="1"/>
</dbReference>
<sequence length="226" mass="24670">MLDDKRYLAVIPARAGSKGLPGKNLLPLGGKPMIAWSIEAASASRYLDKVIVSSEDEGILSVGRRWGADVPFVRPQELAEDGTPGIDVVLHACRAVPGYDYVVLLQPTSPLRSAEDIDRAIELCRDAGAPVCVSVTKPEKSPYWMYFVDEAGHMAPVVDAGRLPALRQALPEAYALNGAVYVARIDWLERERSFLTAETVAYVMPRERSVDIDTAMDFKLAEALIA</sequence>